<keyword evidence="1" id="KW-0812">Transmembrane</keyword>
<evidence type="ECO:0000256" key="1">
    <source>
        <dbReference type="SAM" id="Phobius"/>
    </source>
</evidence>
<keyword evidence="3" id="KW-1185">Reference proteome</keyword>
<dbReference type="EMBL" id="JAROAV010000033">
    <property type="protein sequence ID" value="MDF8265358.1"/>
    <property type="molecule type" value="Genomic_DNA"/>
</dbReference>
<proteinExistence type="predicted"/>
<accession>A0ABT6C910</accession>
<evidence type="ECO:0000313" key="2">
    <source>
        <dbReference type="EMBL" id="MDF8265358.1"/>
    </source>
</evidence>
<keyword evidence="1" id="KW-1133">Transmembrane helix</keyword>
<dbReference type="Proteomes" id="UP001528912">
    <property type="component" value="Unassembled WGS sequence"/>
</dbReference>
<evidence type="ECO:0000313" key="3">
    <source>
        <dbReference type="Proteomes" id="UP001528912"/>
    </source>
</evidence>
<dbReference type="RefSeq" id="WP_275238814.1">
    <property type="nucleotide sequence ID" value="NZ_JARFJC010000029.1"/>
</dbReference>
<feature type="transmembrane region" description="Helical" evidence="1">
    <location>
        <begin position="34"/>
        <end position="50"/>
    </location>
</feature>
<organism evidence="2 3">
    <name type="scientific">Luteipulveratus flavus</name>
    <dbReference type="NCBI Taxonomy" id="3031728"/>
    <lineage>
        <taxon>Bacteria</taxon>
        <taxon>Bacillati</taxon>
        <taxon>Actinomycetota</taxon>
        <taxon>Actinomycetes</taxon>
        <taxon>Micrococcales</taxon>
        <taxon>Dermacoccaceae</taxon>
        <taxon>Luteipulveratus</taxon>
    </lineage>
</organism>
<protein>
    <submittedName>
        <fullName evidence="2">Uncharacterized protein</fullName>
    </submittedName>
</protein>
<comment type="caution">
    <text evidence="2">The sequence shown here is derived from an EMBL/GenBank/DDBJ whole genome shotgun (WGS) entry which is preliminary data.</text>
</comment>
<name>A0ABT6C910_9MICO</name>
<feature type="transmembrane region" description="Helical" evidence="1">
    <location>
        <begin position="9"/>
        <end position="28"/>
    </location>
</feature>
<keyword evidence="1" id="KW-0472">Membrane</keyword>
<gene>
    <name evidence="2" type="ORF">P4R38_13980</name>
</gene>
<sequence length="173" mass="18828">MNGRSWRRRVLVVVAVSGVALLAMRWLVTDPNPLGVLALVAILAGLWWFASDHVRDLEAVDWQPHTMQSARRSASDGRLGVLRWLVHETVDPPTRQGSTAVAAPTALQQSLLAVTAGRLRAAHATTPEEDAADVVRRLLAERDPQLTTYLLSVPAPTPDAATLDHLISRIEAL</sequence>
<reference evidence="2 3" key="1">
    <citation type="submission" date="2023-03" db="EMBL/GenBank/DDBJ databases">
        <title>YIM 133296 draft genome.</title>
        <authorList>
            <person name="Xiong L."/>
        </authorList>
    </citation>
    <scope>NUCLEOTIDE SEQUENCE [LARGE SCALE GENOMIC DNA]</scope>
    <source>
        <strain evidence="2 3">YIM 133296</strain>
    </source>
</reference>